<dbReference type="InterPro" id="IPR027434">
    <property type="entry name" value="Homing_endonucl"/>
</dbReference>
<evidence type="ECO:0000256" key="1">
    <source>
        <dbReference type="ARBA" id="ARBA00022813"/>
    </source>
</evidence>
<dbReference type="InterPro" id="IPR036291">
    <property type="entry name" value="NAD(P)-bd_dom_sf"/>
</dbReference>
<dbReference type="GO" id="GO:0004519">
    <property type="term" value="F:endonuclease activity"/>
    <property type="evidence" value="ECO:0007669"/>
    <property type="project" value="InterPro"/>
</dbReference>
<dbReference type="InterPro" id="IPR030934">
    <property type="entry name" value="Intein_C"/>
</dbReference>
<dbReference type="NCBIfam" id="TIGR01443">
    <property type="entry name" value="intein_Cterm"/>
    <property type="match status" value="1"/>
</dbReference>
<sequence length="917" mass="104729">MSFEKISVVGLGYVGLPLALEFAKAGLIVYGIEQNPKKVEMVNKGISYIDDVKSEELSEVVNKGVLKAFVDFGSVKDSDAVIICVPTPLGTHKEPDISYIVNVTNEISKFLKKGQLIVLESTTYPGTTEEVVLPILEKSGLKGGKDFYLAFSPERVDPGNKKFTTRDIPKVVGGIDEVSTEKAVELYSLIVPQVHKVSSPKVAEMEKLLENIFRLVNISFINELAILCGKMGIDVWEVIEAASTKPYGFMPFYPGPGLGGHCLLGKEKILVKNSKISNVYSLEELFKLESKENKVYKIGDLEVLKTNDLFVNSLNDSNLSSSWMPVSYLFKRKYKGDLVKIITEDNRKLIVTEKHPMLRLDNGSVEVVEARDLKVGDLLPLFKENFKGEIEIREVVIDLIKELSEEWENRVRVKIINGSWVNYKAEIYSICKTDRKYDYIKGDYLPLGIFRRLEREKKVNIEHDSLILLTGRGPSTAKFPAVVKIDKDLARFIGYYLSEGCATKERGYYRIRLTINKDEKELFSDIESILNKLGLTHSIYLSPKFKAKTIRINSPLLGWLLIDRLRCGKDSYSMRIPDELMSASLDLKEELLKGLFRGDGDIHYRNERRNYIKNGKKYNHRNNSLVIGYFSISDVLFYQIIYLLQEMGIYPSISKNKNHLKISGYDNLKKLTDWFLDEKGRKYSNYFRFNLKKINNKRNNFPIPLVSVKEIEFESVDNIDVYSLEVENTHTFAVGSGIYVHNCIPIDPFYLSWKAKEYDLGVRFIELAGEINDNMPRYIVQLVMEALNKHKKAVNGSKILIIGVAYKPNVGDPRESPALKIIPLLEELNGEVEFYDPYISEIKIENNKTKEFKYMKSCVLDEEKVRNADCVLIITDHDNIDYEMIFKNSKLIVDTRNALRKRGIKVDDRVTILGVSK</sequence>
<dbReference type="NCBIfam" id="TIGR01445">
    <property type="entry name" value="intein_Nterm"/>
    <property type="match status" value="1"/>
</dbReference>
<dbReference type="GO" id="GO:0016628">
    <property type="term" value="F:oxidoreductase activity, acting on the CH-CH group of donors, NAD or NADP as acceptor"/>
    <property type="evidence" value="ECO:0007669"/>
    <property type="project" value="InterPro"/>
</dbReference>
<evidence type="ECO:0000256" key="4">
    <source>
        <dbReference type="ARBA" id="ARBA00023027"/>
    </source>
</evidence>
<dbReference type="InterPro" id="IPR001763">
    <property type="entry name" value="Rhodanese-like_dom"/>
</dbReference>
<dbReference type="SUPFAM" id="SSF55608">
    <property type="entry name" value="Homing endonucleases"/>
    <property type="match status" value="1"/>
</dbReference>
<dbReference type="InterPro" id="IPR014026">
    <property type="entry name" value="UDP-Glc/GDP-Man_DH_dimer"/>
</dbReference>
<keyword evidence="1" id="KW-0068">Autocatalytic cleavage</keyword>
<dbReference type="CDD" id="cd00081">
    <property type="entry name" value="Hint"/>
    <property type="match status" value="1"/>
</dbReference>
<dbReference type="InterPro" id="IPR036220">
    <property type="entry name" value="UDP-Glc/GDP-Man_DH_C_sf"/>
</dbReference>
<keyword evidence="2" id="KW-0651">Protein splicing</keyword>
<feature type="domain" description="DOD-type homing endonuclease" evidence="6">
    <location>
        <begin position="492"/>
        <end position="649"/>
    </location>
</feature>
<dbReference type="SUPFAM" id="SSF52413">
    <property type="entry name" value="UDP-glucose/GDP-mannose dehydrogenase C-terminal domain"/>
    <property type="match status" value="1"/>
</dbReference>
<dbReference type="PROSITE" id="PS50818">
    <property type="entry name" value="INTEIN_C_TER"/>
    <property type="match status" value="1"/>
</dbReference>
<keyword evidence="3" id="KW-0560">Oxidoreductase</keyword>
<accession>A0A7V3ZHI8</accession>
<dbReference type="InterPro" id="IPR014027">
    <property type="entry name" value="UDP-Glc/GDP-Man_DH_C"/>
</dbReference>
<dbReference type="InterPro" id="IPR006142">
    <property type="entry name" value="INTEIN"/>
</dbReference>
<comment type="caution">
    <text evidence="7">The sequence shown here is derived from an EMBL/GenBank/DDBJ whole genome shotgun (WGS) entry which is preliminary data.</text>
</comment>
<dbReference type="EMBL" id="DTDV01000006">
    <property type="protein sequence ID" value="HGK23116.1"/>
    <property type="molecule type" value="Genomic_DNA"/>
</dbReference>
<protein>
    <submittedName>
        <fullName evidence="7">Nucleotide sugar dehydrogenase</fullName>
    </submittedName>
</protein>
<dbReference type="Gene3D" id="3.10.28.10">
    <property type="entry name" value="Homing endonucleases"/>
    <property type="match status" value="1"/>
</dbReference>
<dbReference type="GO" id="GO:0051287">
    <property type="term" value="F:NAD binding"/>
    <property type="evidence" value="ECO:0007669"/>
    <property type="project" value="InterPro"/>
</dbReference>
<reference evidence="7" key="1">
    <citation type="journal article" date="2020" name="mSystems">
        <title>Genome- and Community-Level Interaction Insights into Carbon Utilization and Element Cycling Functions of Hydrothermarchaeota in Hydrothermal Sediment.</title>
        <authorList>
            <person name="Zhou Z."/>
            <person name="Liu Y."/>
            <person name="Xu W."/>
            <person name="Pan J."/>
            <person name="Luo Z.H."/>
            <person name="Li M."/>
        </authorList>
    </citation>
    <scope>NUCLEOTIDE SEQUENCE [LARGE SCALE GENOMIC DNA]</scope>
    <source>
        <strain evidence="7">SpSt-70</strain>
    </source>
</reference>
<dbReference type="InterPro" id="IPR036844">
    <property type="entry name" value="Hint_dom_sf"/>
</dbReference>
<dbReference type="Gene3D" id="3.40.50.720">
    <property type="entry name" value="NAD(P)-binding Rossmann-like Domain"/>
    <property type="match status" value="3"/>
</dbReference>
<dbReference type="GO" id="GO:0016616">
    <property type="term" value="F:oxidoreductase activity, acting on the CH-OH group of donors, NAD or NADP as acceptor"/>
    <property type="evidence" value="ECO:0007669"/>
    <property type="project" value="InterPro"/>
</dbReference>
<organism evidence="7">
    <name type="scientific">Dictyoglomus thermophilum</name>
    <dbReference type="NCBI Taxonomy" id="14"/>
    <lineage>
        <taxon>Bacteria</taxon>
        <taxon>Pseudomonadati</taxon>
        <taxon>Dictyoglomota</taxon>
        <taxon>Dictyoglomia</taxon>
        <taxon>Dictyoglomales</taxon>
        <taxon>Dictyoglomaceae</taxon>
        <taxon>Dictyoglomus</taxon>
    </lineage>
</organism>
<name>A0A7V3ZHI8_DICTH</name>
<dbReference type="AlphaFoldDB" id="A0A7V3ZHI8"/>
<dbReference type="InterPro" id="IPR003587">
    <property type="entry name" value="Hint_dom_N"/>
</dbReference>
<dbReference type="SUPFAM" id="SSF51735">
    <property type="entry name" value="NAD(P)-binding Rossmann-fold domains"/>
    <property type="match status" value="1"/>
</dbReference>
<dbReference type="SMART" id="SM00306">
    <property type="entry name" value="HintN"/>
    <property type="match status" value="1"/>
</dbReference>
<dbReference type="InterPro" id="IPR008927">
    <property type="entry name" value="6-PGluconate_DH-like_C_sf"/>
</dbReference>
<dbReference type="InterPro" id="IPR004042">
    <property type="entry name" value="Intein_endonuc_central"/>
</dbReference>
<evidence type="ECO:0000256" key="3">
    <source>
        <dbReference type="ARBA" id="ARBA00023002"/>
    </source>
</evidence>
<dbReference type="InterPro" id="IPR017476">
    <property type="entry name" value="UDP-Glc/GDP-Man"/>
</dbReference>
<dbReference type="Pfam" id="PF14890">
    <property type="entry name" value="Intein_splicing"/>
    <property type="match status" value="1"/>
</dbReference>
<dbReference type="SUPFAM" id="SSF51294">
    <property type="entry name" value="Hedgehog/intein (Hint) domain"/>
    <property type="match status" value="1"/>
</dbReference>
<dbReference type="Pfam" id="PF14528">
    <property type="entry name" value="LAGLIDADG_3"/>
    <property type="match status" value="1"/>
</dbReference>
<dbReference type="InterPro" id="IPR028359">
    <property type="entry name" value="UDP_ManNAc/GlcNAc_DH"/>
</dbReference>
<gene>
    <name evidence="7" type="ORF">ENU78_01485</name>
</gene>
<evidence type="ECO:0000256" key="2">
    <source>
        <dbReference type="ARBA" id="ARBA00023000"/>
    </source>
</evidence>
<dbReference type="InterPro" id="IPR003586">
    <property type="entry name" value="Hint_dom_C"/>
</dbReference>
<dbReference type="Pfam" id="PF00984">
    <property type="entry name" value="UDPG_MGDP_dh"/>
    <property type="match status" value="1"/>
</dbReference>
<dbReference type="Pfam" id="PF03720">
    <property type="entry name" value="UDPG_MGDP_dh_C"/>
    <property type="match status" value="1"/>
</dbReference>
<dbReference type="Gene3D" id="2.170.16.10">
    <property type="entry name" value="Hedgehog/Intein (Hint) domain"/>
    <property type="match status" value="1"/>
</dbReference>
<dbReference type="GO" id="GO:0000271">
    <property type="term" value="P:polysaccharide biosynthetic process"/>
    <property type="evidence" value="ECO:0007669"/>
    <property type="project" value="InterPro"/>
</dbReference>
<dbReference type="InterPro" id="IPR001732">
    <property type="entry name" value="UDP-Glc/GDP-Man_DH_N"/>
</dbReference>
<dbReference type="PANTHER" id="PTHR43491">
    <property type="entry name" value="UDP-N-ACETYL-D-MANNOSAMINE DEHYDROGENASE"/>
    <property type="match status" value="1"/>
</dbReference>
<dbReference type="PRINTS" id="PR00379">
    <property type="entry name" value="INTEIN"/>
</dbReference>
<dbReference type="SMART" id="SM00984">
    <property type="entry name" value="UDPG_MGDP_dh_C"/>
    <property type="match status" value="1"/>
</dbReference>
<dbReference type="PROSITE" id="PS50819">
    <property type="entry name" value="INTEIN_ENDONUCLEASE"/>
    <property type="match status" value="1"/>
</dbReference>
<evidence type="ECO:0000259" key="6">
    <source>
        <dbReference type="PROSITE" id="PS50819"/>
    </source>
</evidence>
<dbReference type="NCBIfam" id="TIGR03026">
    <property type="entry name" value="NDP-sugDHase"/>
    <property type="match status" value="1"/>
</dbReference>
<dbReference type="Pfam" id="PF03721">
    <property type="entry name" value="UDPG_MGDP_dh_N"/>
    <property type="match status" value="1"/>
</dbReference>
<feature type="domain" description="Rhodanese" evidence="5">
    <location>
        <begin position="412"/>
        <end position="432"/>
    </location>
</feature>
<evidence type="ECO:0000313" key="7">
    <source>
        <dbReference type="EMBL" id="HGK23116.1"/>
    </source>
</evidence>
<dbReference type="PANTHER" id="PTHR43491:SF1">
    <property type="entry name" value="UDP-N-ACETYL-D-MANNOSAMINE DEHYDROGENASE"/>
    <property type="match status" value="1"/>
</dbReference>
<dbReference type="PROSITE" id="PS50206">
    <property type="entry name" value="RHODANESE_3"/>
    <property type="match status" value="1"/>
</dbReference>
<dbReference type="InterPro" id="IPR006141">
    <property type="entry name" value="Intein_N"/>
</dbReference>
<evidence type="ECO:0000259" key="5">
    <source>
        <dbReference type="PROSITE" id="PS50206"/>
    </source>
</evidence>
<dbReference type="SMART" id="SM00305">
    <property type="entry name" value="HintC"/>
    <property type="match status" value="1"/>
</dbReference>
<dbReference type="InterPro" id="IPR004860">
    <property type="entry name" value="LAGLIDADG_dom"/>
</dbReference>
<dbReference type="GO" id="GO:0016539">
    <property type="term" value="P:intein-mediated protein splicing"/>
    <property type="evidence" value="ECO:0007669"/>
    <property type="project" value="InterPro"/>
</dbReference>
<dbReference type="SUPFAM" id="SSF48179">
    <property type="entry name" value="6-phosphogluconate dehydrogenase C-terminal domain-like"/>
    <property type="match status" value="1"/>
</dbReference>
<dbReference type="PROSITE" id="PS50817">
    <property type="entry name" value="INTEIN_N_TER"/>
    <property type="match status" value="1"/>
</dbReference>
<keyword evidence="4" id="KW-0520">NAD</keyword>
<proteinExistence type="predicted"/>